<evidence type="ECO:0000313" key="3">
    <source>
        <dbReference type="Proteomes" id="UP000011841"/>
    </source>
</evidence>
<feature type="domain" description="DUF7674" evidence="1">
    <location>
        <begin position="10"/>
        <end position="125"/>
    </location>
</feature>
<dbReference type="HOGENOM" id="CLU_1915110_0_0_5"/>
<dbReference type="OrthoDB" id="8115730at2"/>
<evidence type="ECO:0000259" key="1">
    <source>
        <dbReference type="Pfam" id="PF24722"/>
    </source>
</evidence>
<accession>M4Z6R2</accession>
<gene>
    <name evidence="2" type="ORF">S58_27600</name>
</gene>
<organism evidence="2 3">
    <name type="scientific">Bradyrhizobium oligotrophicum S58</name>
    <dbReference type="NCBI Taxonomy" id="1245469"/>
    <lineage>
        <taxon>Bacteria</taxon>
        <taxon>Pseudomonadati</taxon>
        <taxon>Pseudomonadota</taxon>
        <taxon>Alphaproteobacteria</taxon>
        <taxon>Hyphomicrobiales</taxon>
        <taxon>Nitrobacteraceae</taxon>
        <taxon>Bradyrhizobium</taxon>
    </lineage>
</organism>
<dbReference type="Pfam" id="PF24722">
    <property type="entry name" value="DUF7674"/>
    <property type="match status" value="1"/>
</dbReference>
<proteinExistence type="predicted"/>
<protein>
    <recommendedName>
        <fullName evidence="1">DUF7674 domain-containing protein</fullName>
    </recommendedName>
</protein>
<dbReference type="AlphaFoldDB" id="M4Z6R2"/>
<name>M4Z6R2_9BRAD</name>
<dbReference type="eggNOG" id="ENOG5032ZMP">
    <property type="taxonomic scope" value="Bacteria"/>
</dbReference>
<dbReference type="EMBL" id="AP012603">
    <property type="protein sequence ID" value="BAM88766.1"/>
    <property type="molecule type" value="Genomic_DNA"/>
</dbReference>
<keyword evidence="3" id="KW-1185">Reference proteome</keyword>
<sequence>MISKNDMFDPMLAACPTFVPAWRAFLNHWEDSKEGLPYYLALQDLAHHLVEQLHAGETKHFEVVFDVVERWHCEGDQYVKEAATIGLLEGIQNVSLNRGIDPRRFEFWLKSESKRWWETLNRFWNGEDIPN</sequence>
<dbReference type="KEGG" id="aol:S58_27600"/>
<dbReference type="InterPro" id="IPR056091">
    <property type="entry name" value="DUF7674"/>
</dbReference>
<reference evidence="2 3" key="1">
    <citation type="journal article" date="2013" name="Appl. Environ. Microbiol.">
        <title>Genome analysis suggests that the soil oligotrophic bacterium Agromonas oligotrophica (Bradyrhizobium oligotrophicum) is a nitrogen-fixing symbiont of Aeschynomene indica.</title>
        <authorList>
            <person name="Okubo T."/>
            <person name="Fukushima S."/>
            <person name="Itakura M."/>
            <person name="Oshima K."/>
            <person name="Longtonglang A."/>
            <person name="Teaumroong N."/>
            <person name="Mitsui H."/>
            <person name="Hattori M."/>
            <person name="Hattori R."/>
            <person name="Hattori T."/>
            <person name="Minamisawa K."/>
        </authorList>
    </citation>
    <scope>NUCLEOTIDE SEQUENCE [LARGE SCALE GENOMIC DNA]</scope>
    <source>
        <strain evidence="2 3">S58</strain>
    </source>
</reference>
<evidence type="ECO:0000313" key="2">
    <source>
        <dbReference type="EMBL" id="BAM88766.1"/>
    </source>
</evidence>
<dbReference type="Proteomes" id="UP000011841">
    <property type="component" value="Chromosome"/>
</dbReference>